<organism evidence="3 4">
    <name type="scientific">Candidatus Taylorbacteria bacterium RIFCSPHIGHO2_02_49_25</name>
    <dbReference type="NCBI Taxonomy" id="1802305"/>
    <lineage>
        <taxon>Bacteria</taxon>
        <taxon>Candidatus Tayloriibacteriota</taxon>
    </lineage>
</organism>
<feature type="region of interest" description="Disordered" evidence="1">
    <location>
        <begin position="38"/>
        <end position="58"/>
    </location>
</feature>
<evidence type="ECO:0000256" key="1">
    <source>
        <dbReference type="SAM" id="MobiDB-lite"/>
    </source>
</evidence>
<dbReference type="SUPFAM" id="SSF82171">
    <property type="entry name" value="DPP6 N-terminal domain-like"/>
    <property type="match status" value="1"/>
</dbReference>
<evidence type="ECO:0000313" key="3">
    <source>
        <dbReference type="EMBL" id="OHA23058.1"/>
    </source>
</evidence>
<name>A0A1G2MGR2_9BACT</name>
<dbReference type="AlphaFoldDB" id="A0A1G2MGR2"/>
<gene>
    <name evidence="3" type="ORF">A2W52_00410</name>
</gene>
<protein>
    <recommendedName>
        <fullName evidence="5">Dipeptidylpeptidase IV N-terminal domain-containing protein</fullName>
    </recommendedName>
</protein>
<comment type="caution">
    <text evidence="3">The sequence shown here is derived from an EMBL/GenBank/DDBJ whole genome shotgun (WGS) entry which is preliminary data.</text>
</comment>
<sequence>MPRRTKIIIAVVVVLLLTALGVFLYFFLKKESALPPIGGTFPPPTDEIPSAEEGPPTTLPEEIPGPFEPILRQLSKAPVAGFMLGARSGEPIVRYQERAAGNIYEIEADGEGEKRLTNTTIPKVYEALWSKTGSSLISRYLREGSEIIESFSARVVPSTSGTEGELQGTFLPRGILSAALSPDGKKVVYVQEENGGSSSITSDINGERREKIWESPVKEWLVSWPAAQRIALLSKSSGLASGLLISVDPRNGVKTLLLRAIPGLTALINPVKPLVLYSASGQTGITFSLLDETSGRRSPIRLTTLPEKCVWTKDGERFYCGVPRVIPQGTYPDVWYQGVISFEDEVWSSAPDTGADERIQDISDKRGLPIDLINPEISADEKFLVFMDKKSGTVWSLQMKE</sequence>
<dbReference type="Proteomes" id="UP000176493">
    <property type="component" value="Unassembled WGS sequence"/>
</dbReference>
<dbReference type="Gene3D" id="2.120.10.30">
    <property type="entry name" value="TolB, C-terminal domain"/>
    <property type="match status" value="1"/>
</dbReference>
<proteinExistence type="predicted"/>
<keyword evidence="2" id="KW-0812">Transmembrane</keyword>
<evidence type="ECO:0008006" key="5">
    <source>
        <dbReference type="Google" id="ProtNLM"/>
    </source>
</evidence>
<feature type="transmembrane region" description="Helical" evidence="2">
    <location>
        <begin position="7"/>
        <end position="28"/>
    </location>
</feature>
<reference evidence="3 4" key="1">
    <citation type="journal article" date="2016" name="Nat. Commun.">
        <title>Thousands of microbial genomes shed light on interconnected biogeochemical processes in an aquifer system.</title>
        <authorList>
            <person name="Anantharaman K."/>
            <person name="Brown C.T."/>
            <person name="Hug L.A."/>
            <person name="Sharon I."/>
            <person name="Castelle C.J."/>
            <person name="Probst A.J."/>
            <person name="Thomas B.C."/>
            <person name="Singh A."/>
            <person name="Wilkins M.J."/>
            <person name="Karaoz U."/>
            <person name="Brodie E.L."/>
            <person name="Williams K.H."/>
            <person name="Hubbard S.S."/>
            <person name="Banfield J.F."/>
        </authorList>
    </citation>
    <scope>NUCLEOTIDE SEQUENCE [LARGE SCALE GENOMIC DNA]</scope>
</reference>
<accession>A0A1G2MGR2</accession>
<evidence type="ECO:0000313" key="4">
    <source>
        <dbReference type="Proteomes" id="UP000176493"/>
    </source>
</evidence>
<keyword evidence="2" id="KW-1133">Transmembrane helix</keyword>
<dbReference type="InterPro" id="IPR011042">
    <property type="entry name" value="6-blade_b-propeller_TolB-like"/>
</dbReference>
<evidence type="ECO:0000256" key="2">
    <source>
        <dbReference type="SAM" id="Phobius"/>
    </source>
</evidence>
<keyword evidence="2" id="KW-0472">Membrane</keyword>
<dbReference type="EMBL" id="MHRJ01000016">
    <property type="protein sequence ID" value="OHA23058.1"/>
    <property type="molecule type" value="Genomic_DNA"/>
</dbReference>